<dbReference type="InterPro" id="IPR001841">
    <property type="entry name" value="Znf_RING"/>
</dbReference>
<dbReference type="Pfam" id="PF13639">
    <property type="entry name" value="zf-RING_2"/>
    <property type="match status" value="1"/>
</dbReference>
<feature type="transmembrane region" description="Helical" evidence="3">
    <location>
        <begin position="61"/>
        <end position="81"/>
    </location>
</feature>
<keyword evidence="3" id="KW-1133">Transmembrane helix</keyword>
<evidence type="ECO:0000256" key="3">
    <source>
        <dbReference type="SAM" id="Phobius"/>
    </source>
</evidence>
<dbReference type="InterPro" id="IPR013083">
    <property type="entry name" value="Znf_RING/FYVE/PHD"/>
</dbReference>
<comment type="caution">
    <text evidence="5">The sequence shown here is derived from an EMBL/GenBank/DDBJ whole genome shotgun (WGS) entry which is preliminary data.</text>
</comment>
<reference evidence="5" key="1">
    <citation type="submission" date="2023-05" db="EMBL/GenBank/DDBJ databases">
        <title>Nepenthes gracilis genome sequencing.</title>
        <authorList>
            <person name="Fukushima K."/>
        </authorList>
    </citation>
    <scope>NUCLEOTIDE SEQUENCE</scope>
    <source>
        <strain evidence="5">SING2019-196</strain>
    </source>
</reference>
<name>A0AAD3XKL6_NEPGR</name>
<dbReference type="EMBL" id="BSYO01000007">
    <property type="protein sequence ID" value="GMH07874.1"/>
    <property type="molecule type" value="Genomic_DNA"/>
</dbReference>
<gene>
    <name evidence="5" type="ORF">Nepgr_009714</name>
</gene>
<keyword evidence="1" id="KW-0863">Zinc-finger</keyword>
<keyword evidence="3" id="KW-0812">Transmembrane</keyword>
<sequence>MPHLTSFRDLPHKVLQFDFSLFDPQQEPKAISKLEKQTHINLSNISETMDAKAIGEGNHGFAVFFFILVFIILVTFLFYICPRNQLHGDSQSQVGSTVRTADHDQDALAINVGLDEATLSSFPKLFYSQSKVHESESTASCCSICLGSYRDNDMLRMLPDCGHLFHLKCVDTWLRLHPSCPICRSSPALSSPQVTPPVEVAPLATPHD</sequence>
<evidence type="ECO:0000256" key="1">
    <source>
        <dbReference type="PROSITE-ProRule" id="PRU00175"/>
    </source>
</evidence>
<dbReference type="PANTHER" id="PTHR46719">
    <property type="entry name" value="TRANSCRIPTION FACTOR C2H2 FAMILY-RELATED"/>
    <property type="match status" value="1"/>
</dbReference>
<feature type="domain" description="RING-type" evidence="4">
    <location>
        <begin position="142"/>
        <end position="184"/>
    </location>
</feature>
<feature type="region of interest" description="Disordered" evidence="2">
    <location>
        <begin position="187"/>
        <end position="208"/>
    </location>
</feature>
<protein>
    <recommendedName>
        <fullName evidence="4">RING-type domain-containing protein</fullName>
    </recommendedName>
</protein>
<dbReference type="GO" id="GO:0008270">
    <property type="term" value="F:zinc ion binding"/>
    <property type="evidence" value="ECO:0007669"/>
    <property type="project" value="UniProtKB-KW"/>
</dbReference>
<dbReference type="InterPro" id="IPR045899">
    <property type="entry name" value="ATL71-like"/>
</dbReference>
<evidence type="ECO:0000313" key="6">
    <source>
        <dbReference type="Proteomes" id="UP001279734"/>
    </source>
</evidence>
<dbReference type="SUPFAM" id="SSF57850">
    <property type="entry name" value="RING/U-box"/>
    <property type="match status" value="1"/>
</dbReference>
<proteinExistence type="predicted"/>
<keyword evidence="3" id="KW-0472">Membrane</keyword>
<evidence type="ECO:0000259" key="4">
    <source>
        <dbReference type="PROSITE" id="PS50089"/>
    </source>
</evidence>
<organism evidence="5 6">
    <name type="scientific">Nepenthes gracilis</name>
    <name type="common">Slender pitcher plant</name>
    <dbReference type="NCBI Taxonomy" id="150966"/>
    <lineage>
        <taxon>Eukaryota</taxon>
        <taxon>Viridiplantae</taxon>
        <taxon>Streptophyta</taxon>
        <taxon>Embryophyta</taxon>
        <taxon>Tracheophyta</taxon>
        <taxon>Spermatophyta</taxon>
        <taxon>Magnoliopsida</taxon>
        <taxon>eudicotyledons</taxon>
        <taxon>Gunneridae</taxon>
        <taxon>Pentapetalae</taxon>
        <taxon>Caryophyllales</taxon>
        <taxon>Nepenthaceae</taxon>
        <taxon>Nepenthes</taxon>
    </lineage>
</organism>
<dbReference type="PANTHER" id="PTHR46719:SF7">
    <property type="entry name" value="RING-H2 FINGER PROTEIN ATL71-RELATED"/>
    <property type="match status" value="1"/>
</dbReference>
<dbReference type="PROSITE" id="PS50089">
    <property type="entry name" value="ZF_RING_2"/>
    <property type="match status" value="1"/>
</dbReference>
<keyword evidence="6" id="KW-1185">Reference proteome</keyword>
<evidence type="ECO:0000313" key="5">
    <source>
        <dbReference type="EMBL" id="GMH07874.1"/>
    </source>
</evidence>
<dbReference type="AlphaFoldDB" id="A0AAD3XKL6"/>
<dbReference type="SMART" id="SM00184">
    <property type="entry name" value="RING"/>
    <property type="match status" value="1"/>
</dbReference>
<dbReference type="Proteomes" id="UP001279734">
    <property type="component" value="Unassembled WGS sequence"/>
</dbReference>
<evidence type="ECO:0000256" key="2">
    <source>
        <dbReference type="SAM" id="MobiDB-lite"/>
    </source>
</evidence>
<dbReference type="Gene3D" id="3.30.40.10">
    <property type="entry name" value="Zinc/RING finger domain, C3HC4 (zinc finger)"/>
    <property type="match status" value="1"/>
</dbReference>
<accession>A0AAD3XKL6</accession>
<keyword evidence="1" id="KW-0862">Zinc</keyword>
<dbReference type="CDD" id="cd16461">
    <property type="entry name" value="RING-H2_EL5-like"/>
    <property type="match status" value="1"/>
</dbReference>
<keyword evidence="1" id="KW-0479">Metal-binding</keyword>